<name>A0A4R7NYQ3_9GAMM</name>
<dbReference type="Proteomes" id="UP000295341">
    <property type="component" value="Unassembled WGS sequence"/>
</dbReference>
<gene>
    <name evidence="1" type="ORF">DFR24_3399</name>
</gene>
<evidence type="ECO:0000313" key="2">
    <source>
        <dbReference type="Proteomes" id="UP000295341"/>
    </source>
</evidence>
<organism evidence="1 2">
    <name type="scientific">Panacagrimonas perspica</name>
    <dbReference type="NCBI Taxonomy" id="381431"/>
    <lineage>
        <taxon>Bacteria</taxon>
        <taxon>Pseudomonadati</taxon>
        <taxon>Pseudomonadota</taxon>
        <taxon>Gammaproteobacteria</taxon>
        <taxon>Nevskiales</taxon>
        <taxon>Nevskiaceae</taxon>
        <taxon>Panacagrimonas</taxon>
    </lineage>
</organism>
<dbReference type="AlphaFoldDB" id="A0A4R7NYQ3"/>
<accession>A0A4R7NYQ3</accession>
<dbReference type="EMBL" id="SOBT01000010">
    <property type="protein sequence ID" value="TDU26377.1"/>
    <property type="molecule type" value="Genomic_DNA"/>
</dbReference>
<evidence type="ECO:0000313" key="1">
    <source>
        <dbReference type="EMBL" id="TDU26377.1"/>
    </source>
</evidence>
<sequence length="44" mass="5021">MDYEAALRQGKILMAVKPRTVADANHFEQAWSKDDADLWGRVSE</sequence>
<comment type="caution">
    <text evidence="1">The sequence shown here is derived from an EMBL/GenBank/DDBJ whole genome shotgun (WGS) entry which is preliminary data.</text>
</comment>
<keyword evidence="2" id="KW-1185">Reference proteome</keyword>
<protein>
    <submittedName>
        <fullName evidence="1">Uncharacterized protein</fullName>
    </submittedName>
</protein>
<proteinExistence type="predicted"/>
<reference evidence="1 2" key="1">
    <citation type="submission" date="2019-03" db="EMBL/GenBank/DDBJ databases">
        <title>Genomic Encyclopedia of Type Strains, Phase IV (KMG-IV): sequencing the most valuable type-strain genomes for metagenomic binning, comparative biology and taxonomic classification.</title>
        <authorList>
            <person name="Goeker M."/>
        </authorList>
    </citation>
    <scope>NUCLEOTIDE SEQUENCE [LARGE SCALE GENOMIC DNA]</scope>
    <source>
        <strain evidence="1 2">DSM 26377</strain>
    </source>
</reference>